<keyword evidence="10" id="KW-0540">Nuclease</keyword>
<evidence type="ECO:0000256" key="2">
    <source>
        <dbReference type="ARBA" id="ARBA00022630"/>
    </source>
</evidence>
<dbReference type="HAMAP" id="MF_01629">
    <property type="entry name" value="PdxH"/>
    <property type="match status" value="1"/>
</dbReference>
<evidence type="ECO:0000313" key="10">
    <source>
        <dbReference type="EMBL" id="MDR6292157.1"/>
    </source>
</evidence>
<feature type="binding site" evidence="6">
    <location>
        <position position="139"/>
    </location>
    <ligand>
        <name>substrate</name>
    </ligand>
</feature>
<feature type="domain" description="Pyridoxamine 5'-phosphate oxidase N-terminal" evidence="8">
    <location>
        <begin position="45"/>
        <end position="164"/>
    </location>
</feature>
<dbReference type="PIRSF" id="PIRSF000190">
    <property type="entry name" value="Pyd_amn-ph_oxd"/>
    <property type="match status" value="1"/>
</dbReference>
<dbReference type="NCBIfam" id="TIGR00558">
    <property type="entry name" value="pdxH"/>
    <property type="match status" value="1"/>
</dbReference>
<keyword evidence="11" id="KW-1185">Reference proteome</keyword>
<dbReference type="InterPro" id="IPR000659">
    <property type="entry name" value="Pyridox_Oxase"/>
</dbReference>
<keyword evidence="4 6" id="KW-0560">Oxidoreductase</keyword>
<dbReference type="PANTHER" id="PTHR10851">
    <property type="entry name" value="PYRIDOXINE-5-PHOSPHATE OXIDASE"/>
    <property type="match status" value="1"/>
</dbReference>
<feature type="binding site" evidence="6">
    <location>
        <position position="69"/>
    </location>
    <ligand>
        <name>substrate</name>
    </ligand>
</feature>
<feature type="binding site" evidence="6">
    <location>
        <begin position="148"/>
        <end position="149"/>
    </location>
    <ligand>
        <name>FMN</name>
        <dbReference type="ChEBI" id="CHEBI:58210"/>
    </ligand>
</feature>
<feature type="binding site" evidence="6">
    <location>
        <position position="91"/>
    </location>
    <ligand>
        <name>FMN</name>
        <dbReference type="ChEBI" id="CHEBI:58210"/>
    </ligand>
</feature>
<dbReference type="GO" id="GO:0004519">
    <property type="term" value="F:endonuclease activity"/>
    <property type="evidence" value="ECO:0007669"/>
    <property type="project" value="UniProtKB-KW"/>
</dbReference>
<dbReference type="GO" id="GO:0004733">
    <property type="term" value="F:pyridoxamine phosphate oxidase activity"/>
    <property type="evidence" value="ECO:0007669"/>
    <property type="project" value="UniProtKB-EC"/>
</dbReference>
<dbReference type="Pfam" id="PF10590">
    <property type="entry name" value="PNP_phzG_C"/>
    <property type="match status" value="1"/>
</dbReference>
<feature type="binding site" evidence="6">
    <location>
        <begin position="64"/>
        <end position="69"/>
    </location>
    <ligand>
        <name>FMN</name>
        <dbReference type="ChEBI" id="CHEBI:58210"/>
    </ligand>
</feature>
<name>A0ABU1JU68_9PROT</name>
<comment type="catalytic activity">
    <reaction evidence="6">
        <text>pyridoxamine 5'-phosphate + O2 + H2O = pyridoxal 5'-phosphate + H2O2 + NH4(+)</text>
        <dbReference type="Rhea" id="RHEA:15817"/>
        <dbReference type="ChEBI" id="CHEBI:15377"/>
        <dbReference type="ChEBI" id="CHEBI:15379"/>
        <dbReference type="ChEBI" id="CHEBI:16240"/>
        <dbReference type="ChEBI" id="CHEBI:28938"/>
        <dbReference type="ChEBI" id="CHEBI:58451"/>
        <dbReference type="ChEBI" id="CHEBI:597326"/>
        <dbReference type="EC" id="1.4.3.5"/>
    </reaction>
</comment>
<keyword evidence="2 6" id="KW-0285">Flavoprotein</keyword>
<dbReference type="Pfam" id="PF01243">
    <property type="entry name" value="PNPOx_N"/>
    <property type="match status" value="1"/>
</dbReference>
<keyword evidence="10" id="KW-0378">Hydrolase</keyword>
<evidence type="ECO:0000256" key="1">
    <source>
        <dbReference type="ARBA" id="ARBA00007301"/>
    </source>
</evidence>
<feature type="binding site" evidence="6">
    <location>
        <position position="135"/>
    </location>
    <ligand>
        <name>substrate</name>
    </ligand>
</feature>
<dbReference type="InterPro" id="IPR012349">
    <property type="entry name" value="Split_barrel_FMN-bd"/>
</dbReference>
<feature type="binding site" evidence="6">
    <location>
        <position position="197"/>
    </location>
    <ligand>
        <name>FMN</name>
        <dbReference type="ChEBI" id="CHEBI:58210"/>
    </ligand>
</feature>
<feature type="binding site" evidence="6">
    <location>
        <position position="113"/>
    </location>
    <ligand>
        <name>FMN</name>
        <dbReference type="ChEBI" id="CHEBI:58210"/>
    </ligand>
</feature>
<feature type="binding site" evidence="6">
    <location>
        <begin position="203"/>
        <end position="205"/>
    </location>
    <ligand>
        <name>substrate</name>
    </ligand>
</feature>
<evidence type="ECO:0000256" key="4">
    <source>
        <dbReference type="ARBA" id="ARBA00023002"/>
    </source>
</evidence>
<dbReference type="InterPro" id="IPR011576">
    <property type="entry name" value="Pyridox_Oxase_N"/>
</dbReference>
<keyword evidence="3 6" id="KW-0288">FMN</keyword>
<gene>
    <name evidence="6" type="primary">pdxH</name>
    <name evidence="10" type="ORF">E9232_004695</name>
</gene>
<evidence type="ECO:0000313" key="11">
    <source>
        <dbReference type="Proteomes" id="UP001262410"/>
    </source>
</evidence>
<dbReference type="NCBIfam" id="NF004231">
    <property type="entry name" value="PRK05679.1"/>
    <property type="match status" value="1"/>
</dbReference>
<comment type="cofactor">
    <cofactor evidence="6">
        <name>FMN</name>
        <dbReference type="ChEBI" id="CHEBI:58210"/>
    </cofactor>
    <text evidence="6">Binds 1 FMN per subunit.</text>
</comment>
<comment type="catalytic activity">
    <reaction evidence="6">
        <text>pyridoxine 5'-phosphate + O2 = pyridoxal 5'-phosphate + H2O2</text>
        <dbReference type="Rhea" id="RHEA:15149"/>
        <dbReference type="ChEBI" id="CHEBI:15379"/>
        <dbReference type="ChEBI" id="CHEBI:16240"/>
        <dbReference type="ChEBI" id="CHEBI:58589"/>
        <dbReference type="ChEBI" id="CHEBI:597326"/>
        <dbReference type="EC" id="1.4.3.5"/>
    </reaction>
</comment>
<dbReference type="InterPro" id="IPR019740">
    <property type="entry name" value="Pyridox_Oxase_CS"/>
</dbReference>
<dbReference type="Proteomes" id="UP001262410">
    <property type="component" value="Unassembled WGS sequence"/>
</dbReference>
<dbReference type="InterPro" id="IPR019576">
    <property type="entry name" value="Pyridoxamine_oxidase_dimer_C"/>
</dbReference>
<comment type="function">
    <text evidence="6">Catalyzes the oxidation of either pyridoxine 5'-phosphate (PNP) or pyridoxamine 5'-phosphate (PMP) into pyridoxal 5'-phosphate (PLP).</text>
</comment>
<comment type="caution">
    <text evidence="10">The sequence shown here is derived from an EMBL/GenBank/DDBJ whole genome shotgun (WGS) entry which is preliminary data.</text>
</comment>
<sequence>MTTPSSTPNPGGAGSEPANRDFVPPGDPFDLFGDWFALATAHEPNDPNAMSLATVAADGAPSVRMVLLKGVDGAEAAARGFVFYTNLESRKGGELARNPRAALCFYWKSLRRQVRVEGPVTPVDPDEADAYYASRARGSRIGAWASAQSRPLADRPTLEAAVDDATRRFGPEETDGPVPRPPHWSGFRLVPWRIEFWQERPYRLHDRVVYEPGRGGWRHHRLYP</sequence>
<accession>A0ABU1JU68</accession>
<keyword evidence="10" id="KW-0255">Endonuclease</keyword>
<dbReference type="EC" id="1.4.3.5" evidence="6"/>
<protein>
    <recommendedName>
        <fullName evidence="6">Pyridoxine/pyridoxamine 5'-phosphate oxidase</fullName>
        <ecNumber evidence="6">1.4.3.5</ecNumber>
    </recommendedName>
    <alternativeName>
        <fullName evidence="6">PNP/PMP oxidase</fullName>
        <shortName evidence="6">PNPOx</shortName>
    </alternativeName>
    <alternativeName>
        <fullName evidence="6">Pyridoxal 5'-phosphate synthase</fullName>
    </alternativeName>
</protein>
<evidence type="ECO:0000256" key="3">
    <source>
        <dbReference type="ARBA" id="ARBA00022643"/>
    </source>
</evidence>
<comment type="similarity">
    <text evidence="1 6">Belongs to the pyridoxamine 5'-phosphate oxidase family.</text>
</comment>
<dbReference type="PANTHER" id="PTHR10851:SF0">
    <property type="entry name" value="PYRIDOXINE-5'-PHOSPHATE OXIDASE"/>
    <property type="match status" value="1"/>
</dbReference>
<dbReference type="SUPFAM" id="SSF50475">
    <property type="entry name" value="FMN-binding split barrel"/>
    <property type="match status" value="1"/>
</dbReference>
<feature type="binding site" evidence="6">
    <location>
        <position position="131"/>
    </location>
    <ligand>
        <name>substrate</name>
    </ligand>
</feature>
<evidence type="ECO:0000259" key="8">
    <source>
        <dbReference type="Pfam" id="PF01243"/>
    </source>
</evidence>
<keyword evidence="5 6" id="KW-0664">Pyridoxine biosynthesis</keyword>
<reference evidence="10 11" key="1">
    <citation type="submission" date="2023-07" db="EMBL/GenBank/DDBJ databases">
        <title>Sorghum-associated microbial communities from plants grown in Nebraska, USA.</title>
        <authorList>
            <person name="Schachtman D."/>
        </authorList>
    </citation>
    <scope>NUCLEOTIDE SEQUENCE [LARGE SCALE GENOMIC DNA]</scope>
    <source>
        <strain evidence="10 11">584</strain>
    </source>
</reference>
<comment type="subunit">
    <text evidence="6">Homodimer.</text>
</comment>
<evidence type="ECO:0000259" key="9">
    <source>
        <dbReference type="Pfam" id="PF10590"/>
    </source>
</evidence>
<feature type="binding site" evidence="6">
    <location>
        <position position="207"/>
    </location>
    <ligand>
        <name>FMN</name>
        <dbReference type="ChEBI" id="CHEBI:58210"/>
    </ligand>
</feature>
<proteinExistence type="inferred from homology"/>
<evidence type="ECO:0000256" key="7">
    <source>
        <dbReference type="SAM" id="MobiDB-lite"/>
    </source>
</evidence>
<feature type="binding site" evidence="6">
    <location>
        <position position="90"/>
    </location>
    <ligand>
        <name>FMN</name>
        <dbReference type="ChEBI" id="CHEBI:58210"/>
    </ligand>
</feature>
<dbReference type="RefSeq" id="WP_309798013.1">
    <property type="nucleotide sequence ID" value="NZ_JAVDPW010000008.1"/>
</dbReference>
<feature type="region of interest" description="Disordered" evidence="7">
    <location>
        <begin position="1"/>
        <end position="23"/>
    </location>
</feature>
<dbReference type="EMBL" id="JAVDPW010000008">
    <property type="protein sequence ID" value="MDR6292157.1"/>
    <property type="molecule type" value="Genomic_DNA"/>
</dbReference>
<dbReference type="PROSITE" id="PS01064">
    <property type="entry name" value="PYRIDOX_OXIDASE"/>
    <property type="match status" value="1"/>
</dbReference>
<dbReference type="Gene3D" id="2.30.110.10">
    <property type="entry name" value="Electron Transport, Fmn-binding Protein, Chain A"/>
    <property type="match status" value="1"/>
</dbReference>
<evidence type="ECO:0000256" key="6">
    <source>
        <dbReference type="HAMAP-Rule" id="MF_01629"/>
    </source>
</evidence>
<evidence type="ECO:0000256" key="5">
    <source>
        <dbReference type="ARBA" id="ARBA00023096"/>
    </source>
</evidence>
<comment type="pathway">
    <text evidence="6">Cofactor metabolism; pyridoxal 5'-phosphate salvage; pyridoxal 5'-phosphate from pyridoxamine 5'-phosphate: step 1/1.</text>
</comment>
<comment type="pathway">
    <text evidence="6">Cofactor metabolism; pyridoxal 5'-phosphate salvage; pyridoxal 5'-phosphate from pyridoxine 5'-phosphate: step 1/1.</text>
</comment>
<feature type="domain" description="Pyridoxine 5'-phosphate oxidase dimerisation C-terminal" evidence="9">
    <location>
        <begin position="184"/>
        <end position="224"/>
    </location>
</feature>
<feature type="binding site" evidence="6">
    <location>
        <begin position="84"/>
        <end position="85"/>
    </location>
    <ligand>
        <name>FMN</name>
        <dbReference type="ChEBI" id="CHEBI:58210"/>
    </ligand>
</feature>
<organism evidence="10 11">
    <name type="scientific">Inquilinus ginsengisoli</name>
    <dbReference type="NCBI Taxonomy" id="363840"/>
    <lineage>
        <taxon>Bacteria</taxon>
        <taxon>Pseudomonadati</taxon>
        <taxon>Pseudomonadota</taxon>
        <taxon>Alphaproteobacteria</taxon>
        <taxon>Rhodospirillales</taxon>
        <taxon>Rhodospirillaceae</taxon>
        <taxon>Inquilinus</taxon>
    </lineage>
</organism>